<dbReference type="Pfam" id="PF01547">
    <property type="entry name" value="SBP_bac_1"/>
    <property type="match status" value="1"/>
</dbReference>
<sequence>MPTSDKQKRTLRRVLPAAGAVLALGLSGCGAGGTGPNSDDDALTVLVEGGGRAELTPIADAFTAETGTSVTFVELPYDSLYERLNTELSGGDVSFDVAAVDAIWLSAFGPGMVPLDDMFTDAVQDDLFPSLVQEAQVDGHYVGMPAWTNAEVLYYRTDLFSDPAQQAAFRAEYGRELTPPTTWDEYLDVAEFFTQDTDGDGSTDLYGTDVKGAVETEWLSLVLQAGAEGMVLDTDGNVIVNDAEHKAALDAYVAPVEAGIAPAGATQMDWATAQNLFNQGQLAMTRFWAHAYTQIPEDSPVHGNVGVTTMPAGPGGPAAVPGAWYLSVPQATTNQDKAEEFIQFVFDHNELGLDTDLGLAATIPALEAGEADGRENLGALIAALDAPGTAPRPATDKWQEIVDSVLIPMLQEATAGGADTQALLDRAAEQIEAVVG</sequence>
<keyword evidence="3 4" id="KW-0732">Signal</keyword>
<gene>
    <name evidence="5" type="ORF">FA014_04650</name>
</gene>
<reference evidence="5 6" key="1">
    <citation type="submission" date="2019-05" db="EMBL/GenBank/DDBJ databases">
        <title>Genome sequence of Cellulomonas hominis strain CS1.</title>
        <authorList>
            <person name="Belmont J."/>
            <person name="Maclea K.S."/>
        </authorList>
    </citation>
    <scope>NUCLEOTIDE SEQUENCE [LARGE SCALE GENOMIC DNA]</scope>
    <source>
        <strain evidence="5 6">CS1</strain>
    </source>
</reference>
<comment type="similarity">
    <text evidence="1">Belongs to the bacterial solute-binding protein 1 family.</text>
</comment>
<dbReference type="InterPro" id="IPR050490">
    <property type="entry name" value="Bact_solute-bd_prot1"/>
</dbReference>
<dbReference type="SUPFAM" id="SSF53850">
    <property type="entry name" value="Periplasmic binding protein-like II"/>
    <property type="match status" value="1"/>
</dbReference>
<dbReference type="AlphaFoldDB" id="A0A7Z8K2Q7"/>
<feature type="chain" id="PRO_5038910797" evidence="4">
    <location>
        <begin position="32"/>
        <end position="436"/>
    </location>
</feature>
<evidence type="ECO:0000256" key="1">
    <source>
        <dbReference type="ARBA" id="ARBA00008520"/>
    </source>
</evidence>
<dbReference type="PANTHER" id="PTHR43649">
    <property type="entry name" value="ARABINOSE-BINDING PROTEIN-RELATED"/>
    <property type="match status" value="1"/>
</dbReference>
<evidence type="ECO:0000313" key="6">
    <source>
        <dbReference type="Proteomes" id="UP000308121"/>
    </source>
</evidence>
<dbReference type="EMBL" id="SZYE01000020">
    <property type="protein sequence ID" value="TKR26629.1"/>
    <property type="molecule type" value="Genomic_DNA"/>
</dbReference>
<comment type="caution">
    <text evidence="5">The sequence shown here is derived from an EMBL/GenBank/DDBJ whole genome shotgun (WGS) entry which is preliminary data.</text>
</comment>
<dbReference type="RefSeq" id="WP_154728535.1">
    <property type="nucleotide sequence ID" value="NZ_SZYE01000020.1"/>
</dbReference>
<evidence type="ECO:0000256" key="2">
    <source>
        <dbReference type="ARBA" id="ARBA00022448"/>
    </source>
</evidence>
<evidence type="ECO:0000256" key="4">
    <source>
        <dbReference type="SAM" id="SignalP"/>
    </source>
</evidence>
<keyword evidence="2" id="KW-0813">Transport</keyword>
<dbReference type="InterPro" id="IPR006059">
    <property type="entry name" value="SBP"/>
</dbReference>
<evidence type="ECO:0000313" key="5">
    <source>
        <dbReference type="EMBL" id="TKR26629.1"/>
    </source>
</evidence>
<dbReference type="PANTHER" id="PTHR43649:SF34">
    <property type="entry name" value="ABC TRANSPORTER PERIPLASMIC-BINDING PROTEIN YCJN-RELATED"/>
    <property type="match status" value="1"/>
</dbReference>
<dbReference type="Proteomes" id="UP000308121">
    <property type="component" value="Unassembled WGS sequence"/>
</dbReference>
<accession>A0A7Z8K2Q7</accession>
<feature type="signal peptide" evidence="4">
    <location>
        <begin position="1"/>
        <end position="31"/>
    </location>
</feature>
<dbReference type="PROSITE" id="PS51257">
    <property type="entry name" value="PROKAR_LIPOPROTEIN"/>
    <property type="match status" value="1"/>
</dbReference>
<protein>
    <submittedName>
        <fullName evidence="5">Sugar ABC transporter substrate-binding protein</fullName>
    </submittedName>
</protein>
<dbReference type="OrthoDB" id="9770625at2"/>
<organism evidence="5 6">
    <name type="scientific">Cellulomonas hominis</name>
    <dbReference type="NCBI Taxonomy" id="156981"/>
    <lineage>
        <taxon>Bacteria</taxon>
        <taxon>Bacillati</taxon>
        <taxon>Actinomycetota</taxon>
        <taxon>Actinomycetes</taxon>
        <taxon>Micrococcales</taxon>
        <taxon>Cellulomonadaceae</taxon>
        <taxon>Cellulomonas</taxon>
    </lineage>
</organism>
<dbReference type="CDD" id="cd13585">
    <property type="entry name" value="PBP2_TMBP_like"/>
    <property type="match status" value="1"/>
</dbReference>
<dbReference type="Gene3D" id="3.40.190.10">
    <property type="entry name" value="Periplasmic binding protein-like II"/>
    <property type="match status" value="2"/>
</dbReference>
<name>A0A7Z8K2Q7_9CELL</name>
<proteinExistence type="inferred from homology"/>
<evidence type="ECO:0000256" key="3">
    <source>
        <dbReference type="ARBA" id="ARBA00022729"/>
    </source>
</evidence>